<accession>A0A7R9CS01</accession>
<proteinExistence type="predicted"/>
<sequence>MSDTGSVKVTARYSCLTGLRPRMLSDQLLGVKFENHLSTPRVDHSASCLVSIAEPGSWETHLFLHVQSFRGGRGFGADYWPISAFGLASVFDLICKESVRRGHYLMRTRRVDRETCLLCKVLLPSCLAIIDR</sequence>
<protein>
    <submittedName>
        <fullName evidence="1">Uncharacterized protein</fullName>
    </submittedName>
</protein>
<organism evidence="1">
    <name type="scientific">Timema poppense</name>
    <name type="common">Walking stick</name>
    <dbReference type="NCBI Taxonomy" id="170557"/>
    <lineage>
        <taxon>Eukaryota</taxon>
        <taxon>Metazoa</taxon>
        <taxon>Ecdysozoa</taxon>
        <taxon>Arthropoda</taxon>
        <taxon>Hexapoda</taxon>
        <taxon>Insecta</taxon>
        <taxon>Pterygota</taxon>
        <taxon>Neoptera</taxon>
        <taxon>Polyneoptera</taxon>
        <taxon>Phasmatodea</taxon>
        <taxon>Timematodea</taxon>
        <taxon>Timematoidea</taxon>
        <taxon>Timematidae</taxon>
        <taxon>Timema</taxon>
    </lineage>
</organism>
<name>A0A7R9CS01_TIMPO</name>
<dbReference type="AlphaFoldDB" id="A0A7R9CS01"/>
<evidence type="ECO:0000313" key="1">
    <source>
        <dbReference type="EMBL" id="CAD7401482.1"/>
    </source>
</evidence>
<gene>
    <name evidence="1" type="ORF">TPSB3V08_LOCUS3117</name>
</gene>
<dbReference type="EMBL" id="OD001325">
    <property type="protein sequence ID" value="CAD7401482.1"/>
    <property type="molecule type" value="Genomic_DNA"/>
</dbReference>
<reference evidence="1" key="1">
    <citation type="submission" date="2020-11" db="EMBL/GenBank/DDBJ databases">
        <authorList>
            <person name="Tran Van P."/>
        </authorList>
    </citation>
    <scope>NUCLEOTIDE SEQUENCE</scope>
</reference>